<sequence length="257" mass="27754">MNIIPLPAFRDNYIWLLHDERHAVVVDPGDAQPVVEALERLQLSLSAILITHHHPDHIGGLAALLSRWPVPTYGPANEAINGVSHPVSEGDIVRLAQPGISLRVMEVPAHTAGHIAFLADQASPGLLFCGDTLFSAGCGRLFEGSPAQLAEALARFAALPADTRVYCTHEYTLSNLAFARAAEPSNPARDAYQQRCETLRARGEPTLPSTIGLERDINPFLRPHITGVIDAVTAQSGQRPVDSTACLAALRAWKDNF</sequence>
<keyword evidence="10" id="KW-1185">Reference proteome</keyword>
<comment type="subunit">
    <text evidence="7">Monomer.</text>
</comment>
<evidence type="ECO:0000256" key="5">
    <source>
        <dbReference type="ARBA" id="ARBA00022801"/>
    </source>
</evidence>
<accession>A0ABW3WBX9</accession>
<dbReference type="Pfam" id="PF16123">
    <property type="entry name" value="HAGH_C"/>
    <property type="match status" value="1"/>
</dbReference>
<dbReference type="InterPro" id="IPR050110">
    <property type="entry name" value="Glyoxalase_II_hydrolase"/>
</dbReference>
<name>A0ABW3WBX9_9RHOO</name>
<dbReference type="SUPFAM" id="SSF56281">
    <property type="entry name" value="Metallo-hydrolase/oxidoreductase"/>
    <property type="match status" value="1"/>
</dbReference>
<gene>
    <name evidence="7 9" type="primary">gloB</name>
    <name evidence="9" type="ORF">ACFQ4M_07060</name>
</gene>
<dbReference type="Proteomes" id="UP001597158">
    <property type="component" value="Unassembled WGS sequence"/>
</dbReference>
<keyword evidence="5 7" id="KW-0378">Hydrolase</keyword>
<comment type="caution">
    <text evidence="9">The sequence shown here is derived from an EMBL/GenBank/DDBJ whole genome shotgun (WGS) entry which is preliminary data.</text>
</comment>
<feature type="binding site" evidence="7">
    <location>
        <position position="54"/>
    </location>
    <ligand>
        <name>Zn(2+)</name>
        <dbReference type="ChEBI" id="CHEBI:29105"/>
        <label>1</label>
    </ligand>
</feature>
<proteinExistence type="inferred from homology"/>
<evidence type="ECO:0000256" key="1">
    <source>
        <dbReference type="ARBA" id="ARBA00001623"/>
    </source>
</evidence>
<comment type="function">
    <text evidence="7">Thiolesterase that catalyzes the hydrolysis of S-D-lactoyl-glutathione to form glutathione and D-lactic acid.</text>
</comment>
<dbReference type="InterPro" id="IPR036866">
    <property type="entry name" value="RibonucZ/Hydroxyglut_hydro"/>
</dbReference>
<organism evidence="9 10">
    <name type="scientific">Thauera mechernichensis</name>
    <dbReference type="NCBI Taxonomy" id="82788"/>
    <lineage>
        <taxon>Bacteria</taxon>
        <taxon>Pseudomonadati</taxon>
        <taxon>Pseudomonadota</taxon>
        <taxon>Betaproteobacteria</taxon>
        <taxon>Rhodocyclales</taxon>
        <taxon>Zoogloeaceae</taxon>
        <taxon>Thauera</taxon>
    </lineage>
</organism>
<evidence type="ECO:0000256" key="3">
    <source>
        <dbReference type="ARBA" id="ARBA00006759"/>
    </source>
</evidence>
<comment type="similarity">
    <text evidence="3 7">Belongs to the metallo-beta-lactamase superfamily. Glyoxalase II family.</text>
</comment>
<dbReference type="RefSeq" id="WP_277833272.1">
    <property type="nucleotide sequence ID" value="NZ_JARQZE010000007.1"/>
</dbReference>
<comment type="cofactor">
    <cofactor evidence="7">
        <name>Zn(2+)</name>
        <dbReference type="ChEBI" id="CHEBI:29105"/>
    </cofactor>
    <text evidence="7">Binds 2 Zn(2+) ions per subunit.</text>
</comment>
<reference evidence="10" key="1">
    <citation type="journal article" date="2019" name="Int. J. Syst. Evol. Microbiol.">
        <title>The Global Catalogue of Microorganisms (GCM) 10K type strain sequencing project: providing services to taxonomists for standard genome sequencing and annotation.</title>
        <authorList>
            <consortium name="The Broad Institute Genomics Platform"/>
            <consortium name="The Broad Institute Genome Sequencing Center for Infectious Disease"/>
            <person name="Wu L."/>
            <person name="Ma J."/>
        </authorList>
    </citation>
    <scope>NUCLEOTIDE SEQUENCE [LARGE SCALE GENOMIC DNA]</scope>
    <source>
        <strain evidence="10">CCUG 48884</strain>
    </source>
</reference>
<dbReference type="EMBL" id="JBHTMC010000013">
    <property type="protein sequence ID" value="MFD1263340.1"/>
    <property type="molecule type" value="Genomic_DNA"/>
</dbReference>
<feature type="binding site" evidence="7">
    <location>
        <position position="57"/>
    </location>
    <ligand>
        <name>Zn(2+)</name>
        <dbReference type="ChEBI" id="CHEBI:29105"/>
        <label>2</label>
    </ligand>
</feature>
<dbReference type="InterPro" id="IPR017782">
    <property type="entry name" value="Hydroxyacylglutathione_Hdrlase"/>
</dbReference>
<dbReference type="InterPro" id="IPR001279">
    <property type="entry name" value="Metallo-B-lactamas"/>
</dbReference>
<feature type="binding site" evidence="7">
    <location>
        <position position="52"/>
    </location>
    <ligand>
        <name>Zn(2+)</name>
        <dbReference type="ChEBI" id="CHEBI:29105"/>
        <label>1</label>
    </ligand>
</feature>
<evidence type="ECO:0000256" key="7">
    <source>
        <dbReference type="HAMAP-Rule" id="MF_01374"/>
    </source>
</evidence>
<dbReference type="EC" id="3.1.2.6" evidence="7"/>
<feature type="domain" description="Metallo-beta-lactamase" evidence="8">
    <location>
        <begin position="11"/>
        <end position="169"/>
    </location>
</feature>
<dbReference type="GO" id="GO:0004416">
    <property type="term" value="F:hydroxyacylglutathione hydrolase activity"/>
    <property type="evidence" value="ECO:0007669"/>
    <property type="project" value="UniProtKB-EC"/>
</dbReference>
<dbReference type="InterPro" id="IPR035680">
    <property type="entry name" value="Clx_II_MBL"/>
</dbReference>
<keyword evidence="6 7" id="KW-0862">Zinc</keyword>
<dbReference type="Gene3D" id="3.60.15.10">
    <property type="entry name" value="Ribonuclease Z/Hydroxyacylglutathione hydrolase-like"/>
    <property type="match status" value="1"/>
</dbReference>
<dbReference type="SMART" id="SM00849">
    <property type="entry name" value="Lactamase_B"/>
    <property type="match status" value="1"/>
</dbReference>
<evidence type="ECO:0000256" key="4">
    <source>
        <dbReference type="ARBA" id="ARBA00022723"/>
    </source>
</evidence>
<feature type="binding site" evidence="7">
    <location>
        <position position="110"/>
    </location>
    <ligand>
        <name>Zn(2+)</name>
        <dbReference type="ChEBI" id="CHEBI:29105"/>
        <label>1</label>
    </ligand>
</feature>
<feature type="binding site" evidence="7">
    <location>
        <position position="131"/>
    </location>
    <ligand>
        <name>Zn(2+)</name>
        <dbReference type="ChEBI" id="CHEBI:29105"/>
        <label>1</label>
    </ligand>
</feature>
<dbReference type="PANTHER" id="PTHR43705:SF1">
    <property type="entry name" value="HYDROXYACYLGLUTATHIONE HYDROLASE GLOB"/>
    <property type="match status" value="1"/>
</dbReference>
<comment type="catalytic activity">
    <reaction evidence="1 7">
        <text>an S-(2-hydroxyacyl)glutathione + H2O = a 2-hydroxy carboxylate + glutathione + H(+)</text>
        <dbReference type="Rhea" id="RHEA:21864"/>
        <dbReference type="ChEBI" id="CHEBI:15377"/>
        <dbReference type="ChEBI" id="CHEBI:15378"/>
        <dbReference type="ChEBI" id="CHEBI:57925"/>
        <dbReference type="ChEBI" id="CHEBI:58896"/>
        <dbReference type="ChEBI" id="CHEBI:71261"/>
        <dbReference type="EC" id="3.1.2.6"/>
    </reaction>
</comment>
<protein>
    <recommendedName>
        <fullName evidence="7">Hydroxyacylglutathione hydrolase</fullName>
        <ecNumber evidence="7">3.1.2.6</ecNumber>
    </recommendedName>
    <alternativeName>
        <fullName evidence="7">Glyoxalase II</fullName>
        <shortName evidence="7">Glx II</shortName>
    </alternativeName>
</protein>
<dbReference type="Pfam" id="PF00753">
    <property type="entry name" value="Lactamase_B"/>
    <property type="match status" value="1"/>
</dbReference>
<keyword evidence="4 7" id="KW-0479">Metal-binding</keyword>
<evidence type="ECO:0000313" key="10">
    <source>
        <dbReference type="Proteomes" id="UP001597158"/>
    </source>
</evidence>
<dbReference type="PIRSF" id="PIRSF005457">
    <property type="entry name" value="Glx"/>
    <property type="match status" value="1"/>
</dbReference>
<dbReference type="InterPro" id="IPR032282">
    <property type="entry name" value="HAGH_C"/>
</dbReference>
<comment type="pathway">
    <text evidence="2 7">Secondary metabolite metabolism; methylglyoxal degradation; (R)-lactate from methylglyoxal: step 2/2.</text>
</comment>
<dbReference type="PANTHER" id="PTHR43705">
    <property type="entry name" value="HYDROXYACYLGLUTATHIONE HYDROLASE"/>
    <property type="match status" value="1"/>
</dbReference>
<evidence type="ECO:0000256" key="6">
    <source>
        <dbReference type="ARBA" id="ARBA00022833"/>
    </source>
</evidence>
<feature type="binding site" evidence="7">
    <location>
        <position position="56"/>
    </location>
    <ligand>
        <name>Zn(2+)</name>
        <dbReference type="ChEBI" id="CHEBI:29105"/>
        <label>2</label>
    </ligand>
</feature>
<dbReference type="CDD" id="cd07723">
    <property type="entry name" value="hydroxyacylglutathione_hydrolase_MBL-fold"/>
    <property type="match status" value="1"/>
</dbReference>
<feature type="binding site" evidence="7">
    <location>
        <position position="169"/>
    </location>
    <ligand>
        <name>Zn(2+)</name>
        <dbReference type="ChEBI" id="CHEBI:29105"/>
        <label>2</label>
    </ligand>
</feature>
<dbReference type="NCBIfam" id="TIGR03413">
    <property type="entry name" value="GSH_gloB"/>
    <property type="match status" value="1"/>
</dbReference>
<evidence type="ECO:0000313" key="9">
    <source>
        <dbReference type="EMBL" id="MFD1263340.1"/>
    </source>
</evidence>
<feature type="binding site" evidence="7">
    <location>
        <position position="131"/>
    </location>
    <ligand>
        <name>Zn(2+)</name>
        <dbReference type="ChEBI" id="CHEBI:29105"/>
        <label>2</label>
    </ligand>
</feature>
<dbReference type="HAMAP" id="MF_01374">
    <property type="entry name" value="Glyoxalase_2"/>
    <property type="match status" value="1"/>
</dbReference>
<evidence type="ECO:0000259" key="8">
    <source>
        <dbReference type="SMART" id="SM00849"/>
    </source>
</evidence>
<evidence type="ECO:0000256" key="2">
    <source>
        <dbReference type="ARBA" id="ARBA00004963"/>
    </source>
</evidence>